<organism evidence="1 2">
    <name type="scientific">Hibiscus sabdariffa</name>
    <name type="common">roselle</name>
    <dbReference type="NCBI Taxonomy" id="183260"/>
    <lineage>
        <taxon>Eukaryota</taxon>
        <taxon>Viridiplantae</taxon>
        <taxon>Streptophyta</taxon>
        <taxon>Embryophyta</taxon>
        <taxon>Tracheophyta</taxon>
        <taxon>Spermatophyta</taxon>
        <taxon>Magnoliopsida</taxon>
        <taxon>eudicotyledons</taxon>
        <taxon>Gunneridae</taxon>
        <taxon>Pentapetalae</taxon>
        <taxon>rosids</taxon>
        <taxon>malvids</taxon>
        <taxon>Malvales</taxon>
        <taxon>Malvaceae</taxon>
        <taxon>Malvoideae</taxon>
        <taxon>Hibiscus</taxon>
    </lineage>
</organism>
<comment type="caution">
    <text evidence="1">The sequence shown here is derived from an EMBL/GenBank/DDBJ whole genome shotgun (WGS) entry which is preliminary data.</text>
</comment>
<gene>
    <name evidence="1" type="ORF">V6N12_036113</name>
</gene>
<evidence type="ECO:0000313" key="1">
    <source>
        <dbReference type="EMBL" id="KAK8563979.1"/>
    </source>
</evidence>
<evidence type="ECO:0000313" key="2">
    <source>
        <dbReference type="Proteomes" id="UP001472677"/>
    </source>
</evidence>
<proteinExistence type="predicted"/>
<dbReference type="Proteomes" id="UP001472677">
    <property type="component" value="Unassembled WGS sequence"/>
</dbReference>
<sequence length="149" mass="15701">MDAPPASGVIVSESTTPPLVVDATIQLDLNVMKHEKAVVVGVGKVVSSEKIVHVRVSLDPEAHVAVHVIELGKELASLSGSGRCSSTGVGLSSLNNNMLLPIGKGWERKGDQARKKASGRISHKVQLGEWIGRLKTELSDSGGEKLAQH</sequence>
<accession>A0ABR2EPP0</accession>
<keyword evidence="2" id="KW-1185">Reference proteome</keyword>
<reference evidence="1 2" key="1">
    <citation type="journal article" date="2024" name="G3 (Bethesda)">
        <title>Genome assembly of Hibiscus sabdariffa L. provides insights into metabolisms of medicinal natural products.</title>
        <authorList>
            <person name="Kim T."/>
        </authorList>
    </citation>
    <scope>NUCLEOTIDE SEQUENCE [LARGE SCALE GENOMIC DNA]</scope>
    <source>
        <strain evidence="1">TK-2024</strain>
        <tissue evidence="1">Old leaves</tissue>
    </source>
</reference>
<dbReference type="EMBL" id="JBBPBM010000011">
    <property type="protein sequence ID" value="KAK8563979.1"/>
    <property type="molecule type" value="Genomic_DNA"/>
</dbReference>
<name>A0ABR2EPP0_9ROSI</name>
<protein>
    <submittedName>
        <fullName evidence="1">Uncharacterized protein</fullName>
    </submittedName>
</protein>